<sequence>MPASLANSATLTSREDALGQVALVQIAAGQPLISSCLSRAPSLPTGYTTVRLLLASAPESLTPGQSVQLIASVPCSSHQNTAAAEAQETPSSDHCLITSKALTMELPKRQERNASQSESIMGPEHSPTITFALPPEDAMKALRLPQEAAVIAVDSGK</sequence>
<dbReference type="EMBL" id="AP026800">
    <property type="protein sequence ID" value="BDR55185.1"/>
    <property type="molecule type" value="Genomic_DNA"/>
</dbReference>
<organism evidence="2 3">
    <name type="scientific">Bombiscardovia apis</name>
    <dbReference type="NCBI Taxonomy" id="2932182"/>
    <lineage>
        <taxon>Bacteria</taxon>
        <taxon>Bacillati</taxon>
        <taxon>Actinomycetota</taxon>
        <taxon>Actinomycetes</taxon>
        <taxon>Bifidobacteriales</taxon>
        <taxon>Bifidobacteriaceae</taxon>
        <taxon>Bombiscardovia</taxon>
    </lineage>
</organism>
<evidence type="ECO:0000313" key="2">
    <source>
        <dbReference type="EMBL" id="BDR55185.1"/>
    </source>
</evidence>
<feature type="region of interest" description="Disordered" evidence="1">
    <location>
        <begin position="106"/>
        <end position="129"/>
    </location>
</feature>
<evidence type="ECO:0000256" key="1">
    <source>
        <dbReference type="SAM" id="MobiDB-lite"/>
    </source>
</evidence>
<accession>A0ABM8BE42</accession>
<evidence type="ECO:0000313" key="3">
    <source>
        <dbReference type="Proteomes" id="UP001321748"/>
    </source>
</evidence>
<gene>
    <name evidence="2" type="ORF">KIMH_12960</name>
</gene>
<protein>
    <submittedName>
        <fullName evidence="2">Uncharacterized protein</fullName>
    </submittedName>
</protein>
<keyword evidence="3" id="KW-1185">Reference proteome</keyword>
<proteinExistence type="predicted"/>
<dbReference type="CDD" id="cd11614">
    <property type="entry name" value="SAF_CpaB_FlgA_like"/>
    <property type="match status" value="1"/>
</dbReference>
<dbReference type="Proteomes" id="UP001321748">
    <property type="component" value="Chromosome"/>
</dbReference>
<reference evidence="2 3" key="1">
    <citation type="journal article" date="2023" name="Microbiol. Spectr.">
        <title>Symbiosis of Carpenter Bees with Uncharacterized Lactic Acid Bacteria Showing NAD Auxotrophy.</title>
        <authorList>
            <person name="Kawasaki S."/>
            <person name="Ozawa K."/>
            <person name="Mori T."/>
            <person name="Yamamoto A."/>
            <person name="Ito M."/>
            <person name="Ohkuma M."/>
            <person name="Sakamoto M."/>
            <person name="Matsutani M."/>
        </authorList>
    </citation>
    <scope>NUCLEOTIDE SEQUENCE [LARGE SCALE GENOMIC DNA]</scope>
    <source>
        <strain evidence="2 3">KimH</strain>
    </source>
</reference>
<name>A0ABM8BE42_9BIFI</name>